<comment type="caution">
    <text evidence="2">The sequence shown here is derived from an EMBL/GenBank/DDBJ whole genome shotgun (WGS) entry which is preliminary data.</text>
</comment>
<organism evidence="2 3">
    <name type="scientific">Hymenobacter cavernae</name>
    <dbReference type="NCBI Taxonomy" id="2044852"/>
    <lineage>
        <taxon>Bacteria</taxon>
        <taxon>Pseudomonadati</taxon>
        <taxon>Bacteroidota</taxon>
        <taxon>Cytophagia</taxon>
        <taxon>Cytophagales</taxon>
        <taxon>Hymenobacteraceae</taxon>
        <taxon>Hymenobacter</taxon>
    </lineage>
</organism>
<evidence type="ECO:0000313" key="2">
    <source>
        <dbReference type="EMBL" id="GGF02852.1"/>
    </source>
</evidence>
<dbReference type="PANTHER" id="PTHR46211">
    <property type="entry name" value="GLYCEROPHOSPHORYL DIESTER PHOSPHODIESTERASE"/>
    <property type="match status" value="1"/>
</dbReference>
<gene>
    <name evidence="2" type="primary">glpQ</name>
    <name evidence="2" type="ORF">GCM10011383_12190</name>
</gene>
<evidence type="ECO:0000313" key="3">
    <source>
        <dbReference type="Proteomes" id="UP000632273"/>
    </source>
</evidence>
<dbReference type="InterPro" id="IPR017946">
    <property type="entry name" value="PLC-like_Pdiesterase_TIM-brl"/>
</dbReference>
<dbReference type="EMBL" id="BMHT01000002">
    <property type="protein sequence ID" value="GGF02852.1"/>
    <property type="molecule type" value="Genomic_DNA"/>
</dbReference>
<dbReference type="PROSITE" id="PS51704">
    <property type="entry name" value="GP_PDE"/>
    <property type="match status" value="1"/>
</dbReference>
<dbReference type="InterPro" id="IPR030395">
    <property type="entry name" value="GP_PDE_dom"/>
</dbReference>
<protein>
    <submittedName>
        <fullName evidence="2">Glycerophosphoryl diester phosphodiesterase</fullName>
    </submittedName>
</protein>
<sequence length="286" mass="32273">MEKTTDSAGNYLKLEVHGHRGCRGLRPENTLPAFLYALELGVDTLELDVVISADEQVVVSHEPWLSATLCSDADGQSIMPDQEPSFNLFQLPYTYIRRCDCGLQRQLRFPEQRLQAAYKPLLREVCQAVEARARELNRAPVRYSIEVKSTLEGDTIFHPSPTRFVELVLGEVRTAGVESRTSFISFDKRALQAAREQAPALPLGLLVEDLKPFQQHLQELGFIPALYGPEYPLVDAQLMAEVRAHNMRIVPWTVNEPAAMRALLHLAVDGITTDYPDRLLRLLNRL</sequence>
<name>A0ABQ1TUI4_9BACT</name>
<dbReference type="PANTHER" id="PTHR46211:SF14">
    <property type="entry name" value="GLYCEROPHOSPHODIESTER PHOSPHODIESTERASE"/>
    <property type="match status" value="1"/>
</dbReference>
<dbReference type="SUPFAM" id="SSF51695">
    <property type="entry name" value="PLC-like phosphodiesterases"/>
    <property type="match status" value="1"/>
</dbReference>
<evidence type="ECO:0000259" key="1">
    <source>
        <dbReference type="PROSITE" id="PS51704"/>
    </source>
</evidence>
<dbReference type="Pfam" id="PF03009">
    <property type="entry name" value="GDPD"/>
    <property type="match status" value="1"/>
</dbReference>
<proteinExistence type="predicted"/>
<keyword evidence="3" id="KW-1185">Reference proteome</keyword>
<dbReference type="Proteomes" id="UP000632273">
    <property type="component" value="Unassembled WGS sequence"/>
</dbReference>
<accession>A0ABQ1TUI4</accession>
<dbReference type="Gene3D" id="3.20.20.190">
    <property type="entry name" value="Phosphatidylinositol (PI) phosphodiesterase"/>
    <property type="match status" value="1"/>
</dbReference>
<dbReference type="RefSeq" id="WP_188812139.1">
    <property type="nucleotide sequence ID" value="NZ_BMHT01000002.1"/>
</dbReference>
<feature type="domain" description="GP-PDE" evidence="1">
    <location>
        <begin position="14"/>
        <end position="283"/>
    </location>
</feature>
<reference evidence="3" key="1">
    <citation type="journal article" date="2019" name="Int. J. Syst. Evol. Microbiol.">
        <title>The Global Catalogue of Microorganisms (GCM) 10K type strain sequencing project: providing services to taxonomists for standard genome sequencing and annotation.</title>
        <authorList>
            <consortium name="The Broad Institute Genomics Platform"/>
            <consortium name="The Broad Institute Genome Sequencing Center for Infectious Disease"/>
            <person name="Wu L."/>
            <person name="Ma J."/>
        </authorList>
    </citation>
    <scope>NUCLEOTIDE SEQUENCE [LARGE SCALE GENOMIC DNA]</scope>
    <source>
        <strain evidence="3">CGMCC 1.15197</strain>
    </source>
</reference>